<dbReference type="InterPro" id="IPR002938">
    <property type="entry name" value="FAD-bd"/>
</dbReference>
<feature type="region of interest" description="Disordered" evidence="6">
    <location>
        <begin position="682"/>
        <end position="704"/>
    </location>
</feature>
<dbReference type="GO" id="GO:0004497">
    <property type="term" value="F:monooxygenase activity"/>
    <property type="evidence" value="ECO:0007669"/>
    <property type="project" value="UniProtKB-KW"/>
</dbReference>
<evidence type="ECO:0000256" key="2">
    <source>
        <dbReference type="ARBA" id="ARBA00022630"/>
    </source>
</evidence>
<evidence type="ECO:0000256" key="6">
    <source>
        <dbReference type="SAM" id="MobiDB-lite"/>
    </source>
</evidence>
<gene>
    <name evidence="8" type="ORF">O9K51_04741</name>
</gene>
<dbReference type="Proteomes" id="UP001163105">
    <property type="component" value="Unassembled WGS sequence"/>
</dbReference>
<evidence type="ECO:0000313" key="8">
    <source>
        <dbReference type="EMBL" id="KAJ6443562.1"/>
    </source>
</evidence>
<dbReference type="InterPro" id="IPR023375">
    <property type="entry name" value="ADC_dom_sf"/>
</dbReference>
<keyword evidence="3" id="KW-0274">FAD</keyword>
<keyword evidence="9" id="KW-1185">Reference proteome</keyword>
<dbReference type="InterPro" id="IPR050493">
    <property type="entry name" value="FAD-dep_Monooxygenase_BioMet"/>
</dbReference>
<organism evidence="8 9">
    <name type="scientific">Purpureocillium lavendulum</name>
    <dbReference type="NCBI Taxonomy" id="1247861"/>
    <lineage>
        <taxon>Eukaryota</taxon>
        <taxon>Fungi</taxon>
        <taxon>Dikarya</taxon>
        <taxon>Ascomycota</taxon>
        <taxon>Pezizomycotina</taxon>
        <taxon>Sordariomycetes</taxon>
        <taxon>Hypocreomycetidae</taxon>
        <taxon>Hypocreales</taxon>
        <taxon>Ophiocordycipitaceae</taxon>
        <taxon>Purpureocillium</taxon>
    </lineage>
</organism>
<dbReference type="Gene3D" id="3.50.50.60">
    <property type="entry name" value="FAD/NAD(P)-binding domain"/>
    <property type="match status" value="1"/>
</dbReference>
<evidence type="ECO:0000256" key="4">
    <source>
        <dbReference type="ARBA" id="ARBA00023002"/>
    </source>
</evidence>
<dbReference type="GO" id="GO:0016829">
    <property type="term" value="F:lyase activity"/>
    <property type="evidence" value="ECO:0007669"/>
    <property type="project" value="InterPro"/>
</dbReference>
<dbReference type="GO" id="GO:0071949">
    <property type="term" value="F:FAD binding"/>
    <property type="evidence" value="ECO:0007669"/>
    <property type="project" value="InterPro"/>
</dbReference>
<comment type="similarity">
    <text evidence="1">Belongs to the paxM FAD-dependent monooxygenase family.</text>
</comment>
<proteinExistence type="inferred from homology"/>
<evidence type="ECO:0000313" key="9">
    <source>
        <dbReference type="Proteomes" id="UP001163105"/>
    </source>
</evidence>
<evidence type="ECO:0000256" key="1">
    <source>
        <dbReference type="ARBA" id="ARBA00007992"/>
    </source>
</evidence>
<feature type="domain" description="FAD-binding" evidence="7">
    <location>
        <begin position="21"/>
        <end position="370"/>
    </location>
</feature>
<dbReference type="SUPFAM" id="SSF51905">
    <property type="entry name" value="FAD/NAD(P)-binding domain"/>
    <property type="match status" value="1"/>
</dbReference>
<name>A0AB34FVZ7_9HYPO</name>
<dbReference type="SUPFAM" id="SSF54373">
    <property type="entry name" value="FAD-linked reductases, C-terminal domain"/>
    <property type="match status" value="1"/>
</dbReference>
<keyword evidence="4" id="KW-0560">Oxidoreductase</keyword>
<dbReference type="AlphaFoldDB" id="A0AB34FVZ7"/>
<sequence length="704" mass="76992">MATAADDSHGSNAAAEAPALNVIIVGGGIGGQTAAIALRQQGHLVYEQSRFANETGAAIHLVPNGLSVLDDLGVYAEEHGANEITSTRLRKHSGEIMTVIDHTSRRSRFQKNWLLTHRAHLHEHLKAVATSPDGLGTPAQLLCSSKVQRVDAKKGIVYLGDGQQDQGDVIIGADGVHSVCRASICDDVPVPHGSKDNAFRFLISREDIQSDPETAAQVNPEIVFDLWYASDRKVAIYPCAKNKILNFVCIHPAELTRDHVDAEGETLRELLLSIYEGFHPAILRMMKMVDASGLKIWPLLDMSTLPRYNNGRLALVGDSAHPFLPHLAQGGAMAIEDGGSIGVMLSKGVTPDEVPERLALYNEARYERATLCQELTRMTGGDGVKSSEFDASKLKLNNTLEYFLPHDEIHASTDMLRRHLWKKQKSARWRQPVVFGPMPGPRNIPTECSQGGAPSSVTTATVRFKTSATLLKTLFPGKGYSFSHDDSVADVSFVVQELSNLDWLGGGGYNLFSLFIHDVQYTKKDGSQLKGFYCPVTFENAADPIVAGREDLGWPKVYSEVDVQRPSDGVLEVSLSWRGAKWASFWLRGLQAAAETSAQAEDGVLLHKYVPGLQSGDEPDAEYDVFIPHPFGRDMSERHESKEEPVSLVAQEAGVEFFPLGWEKLPTINHIVSRMAELPNLGGTSGSLKSETGMRDYSSGYRIS</sequence>
<dbReference type="Pfam" id="PF06314">
    <property type="entry name" value="ADC"/>
    <property type="match status" value="1"/>
</dbReference>
<keyword evidence="5" id="KW-0503">Monooxygenase</keyword>
<comment type="caution">
    <text evidence="8">The sequence shown here is derived from an EMBL/GenBank/DDBJ whole genome shotgun (WGS) entry which is preliminary data.</text>
</comment>
<evidence type="ECO:0000259" key="7">
    <source>
        <dbReference type="Pfam" id="PF01494"/>
    </source>
</evidence>
<dbReference type="InterPro" id="IPR010451">
    <property type="entry name" value="Acetoacetate_decarboxylase"/>
</dbReference>
<dbReference type="InterPro" id="IPR036188">
    <property type="entry name" value="FAD/NAD-bd_sf"/>
</dbReference>
<dbReference type="SUPFAM" id="SSF160104">
    <property type="entry name" value="Acetoacetate decarboxylase-like"/>
    <property type="match status" value="1"/>
</dbReference>
<dbReference type="PRINTS" id="PR00420">
    <property type="entry name" value="RNGMNOXGNASE"/>
</dbReference>
<dbReference type="Gene3D" id="2.40.400.10">
    <property type="entry name" value="Acetoacetate decarboxylase-like"/>
    <property type="match status" value="1"/>
</dbReference>
<accession>A0AB34FVZ7</accession>
<keyword evidence="2" id="KW-0285">Flavoprotein</keyword>
<evidence type="ECO:0000256" key="5">
    <source>
        <dbReference type="ARBA" id="ARBA00023033"/>
    </source>
</evidence>
<dbReference type="PANTHER" id="PTHR13789:SF261">
    <property type="entry name" value="HYDROXYLASE, PUTATIVE (AFU_ORTHOLOGUE AFUA_7G00590)-RELATED"/>
    <property type="match status" value="1"/>
</dbReference>
<dbReference type="EMBL" id="JAQHRD010000003">
    <property type="protein sequence ID" value="KAJ6443562.1"/>
    <property type="molecule type" value="Genomic_DNA"/>
</dbReference>
<evidence type="ECO:0000256" key="3">
    <source>
        <dbReference type="ARBA" id="ARBA00022827"/>
    </source>
</evidence>
<protein>
    <recommendedName>
        <fullName evidence="7">FAD-binding domain-containing protein</fullName>
    </recommendedName>
</protein>
<reference evidence="8" key="1">
    <citation type="submission" date="2023-01" db="EMBL/GenBank/DDBJ databases">
        <title>The growth and conidiation of Purpureocillium lavendulum are regulated by nitrogen source and histone H3K14 acetylation.</title>
        <authorList>
            <person name="Tang P."/>
            <person name="Han J."/>
            <person name="Zhang C."/>
            <person name="Tang P."/>
            <person name="Qi F."/>
            <person name="Zhang K."/>
            <person name="Liang L."/>
        </authorList>
    </citation>
    <scope>NUCLEOTIDE SEQUENCE</scope>
    <source>
        <strain evidence="8">YMF1.00683</strain>
    </source>
</reference>
<dbReference type="PANTHER" id="PTHR13789">
    <property type="entry name" value="MONOOXYGENASE"/>
    <property type="match status" value="1"/>
</dbReference>
<dbReference type="Pfam" id="PF01494">
    <property type="entry name" value="FAD_binding_3"/>
    <property type="match status" value="1"/>
</dbReference>